<evidence type="ECO:0008006" key="3">
    <source>
        <dbReference type="Google" id="ProtNLM"/>
    </source>
</evidence>
<dbReference type="EMBL" id="KK107255">
    <property type="protein sequence ID" value="EZA54310.1"/>
    <property type="molecule type" value="Genomic_DNA"/>
</dbReference>
<gene>
    <name evidence="1" type="ORF">X777_06140</name>
</gene>
<evidence type="ECO:0000313" key="1">
    <source>
        <dbReference type="EMBL" id="EZA54310.1"/>
    </source>
</evidence>
<dbReference type="Proteomes" id="UP000053097">
    <property type="component" value="Unassembled WGS sequence"/>
</dbReference>
<name>A0A026WDX9_OOCBI</name>
<keyword evidence="2" id="KW-1185">Reference proteome</keyword>
<proteinExistence type="predicted"/>
<feature type="non-terminal residue" evidence="1">
    <location>
        <position position="430"/>
    </location>
</feature>
<reference evidence="1 2" key="1">
    <citation type="journal article" date="2014" name="Curr. Biol.">
        <title>The genome of the clonal raider ant Cerapachys biroi.</title>
        <authorList>
            <person name="Oxley P.R."/>
            <person name="Ji L."/>
            <person name="Fetter-Pruneda I."/>
            <person name="McKenzie S.K."/>
            <person name="Li C."/>
            <person name="Hu H."/>
            <person name="Zhang G."/>
            <person name="Kronauer D.J."/>
        </authorList>
    </citation>
    <scope>NUCLEOTIDE SEQUENCE [LARGE SCALE GENOMIC DNA]</scope>
</reference>
<protein>
    <recommendedName>
        <fullName evidence="3">DDE-1 domain-containing protein</fullName>
    </recommendedName>
</protein>
<feature type="non-terminal residue" evidence="1">
    <location>
        <position position="1"/>
    </location>
</feature>
<organism evidence="1 2">
    <name type="scientific">Ooceraea biroi</name>
    <name type="common">Clonal raider ant</name>
    <name type="synonym">Cerapachys biroi</name>
    <dbReference type="NCBI Taxonomy" id="2015173"/>
    <lineage>
        <taxon>Eukaryota</taxon>
        <taxon>Metazoa</taxon>
        <taxon>Ecdysozoa</taxon>
        <taxon>Arthropoda</taxon>
        <taxon>Hexapoda</taxon>
        <taxon>Insecta</taxon>
        <taxon>Pterygota</taxon>
        <taxon>Neoptera</taxon>
        <taxon>Endopterygota</taxon>
        <taxon>Hymenoptera</taxon>
        <taxon>Apocrita</taxon>
        <taxon>Aculeata</taxon>
        <taxon>Formicoidea</taxon>
        <taxon>Formicidae</taxon>
        <taxon>Dorylinae</taxon>
        <taxon>Ooceraea</taxon>
    </lineage>
</organism>
<dbReference type="AlphaFoldDB" id="A0A026WDX9"/>
<sequence>AQEKDFVKSPISFKRKGIWPYINGCTKRKEQIVYGFLSRHKELSLRNPDKTSIARAKNFNRTTVIMTVPNKSSKILALCRKKQGGSLSSGERGVLVTAETCMMSTAAHLLSIMRVDGFRKTSFITWFKKFIELSRSSFKKPVLLLLDAYASHTKNVKFIKLVQEKNVIILVVSIAHINHRTRRYFPIGYSFDRTQSQSDTVPIGHISYQTHIVSFGHSSDRTQILSDTCNFHLTQSRLDSFHRTHSLSDTVFIGHILYRTLFRVCVGRVMQVVYVSEMCPIGTVSDDICVRLGLCLIGTNLCPIKSVSDRDCVRWNLCQIGTVSDGICVRSELVCVRWKLYVSNRICVRWKLCPIGTVPTGISVRLGLCPMINVRNRDSLYEQEVRKWLINHPGRYVTIHQVAKLYREALSRVAVVKTTVKSFEKCGIWI</sequence>
<accession>A0A026WDX9</accession>
<evidence type="ECO:0000313" key="2">
    <source>
        <dbReference type="Proteomes" id="UP000053097"/>
    </source>
</evidence>